<protein>
    <submittedName>
        <fullName evidence="4">Uncharacterized protein</fullName>
    </submittedName>
</protein>
<keyword evidence="3" id="KW-0378">Hydrolase</keyword>
<dbReference type="OrthoDB" id="693754at2759"/>
<proteinExistence type="inferred from homology"/>
<sequence>MRQCGGDKRAQLLLDSKIQYLSFLPDLPRRPYSTHSPSLLHLFNSSNIWPQSNFASDTIIIVLDTGVYSHNHPSFSDSVLPSPPSSWPGSCYSGLGFPFSSYNRKHIGARFFFKGYEAVAVSHPSTNPVNLRAINVDKPPAEEEFIESDYDLPAGDKDYQQVINEQRDKKKGDRPATAPLVNPVTCPAKDLDVGEDSESDCDSYDDLFTEPESEGEGQISFAIHGETGEITGGNIEEEVQGNTPANVGARRQKYTPLRRNASQSQVTNHGPIFNVNISRSSDVSVSNVGNVTHFRTGQS</sequence>
<reference evidence="4" key="2">
    <citation type="journal article" date="2022" name="Hortic Res">
        <title>The genome of Dioscorea zingiberensis sheds light on the biosynthesis, origin and evolution of the medicinally important diosgenin saponins.</title>
        <authorList>
            <person name="Li Y."/>
            <person name="Tan C."/>
            <person name="Li Z."/>
            <person name="Guo J."/>
            <person name="Li S."/>
            <person name="Chen X."/>
            <person name="Wang C."/>
            <person name="Dai X."/>
            <person name="Yang H."/>
            <person name="Song W."/>
            <person name="Hou L."/>
            <person name="Xu J."/>
            <person name="Tong Z."/>
            <person name="Xu A."/>
            <person name="Yuan X."/>
            <person name="Wang W."/>
            <person name="Yang Q."/>
            <person name="Chen L."/>
            <person name="Sun Z."/>
            <person name="Wang K."/>
            <person name="Pan B."/>
            <person name="Chen J."/>
            <person name="Bao Y."/>
            <person name="Liu F."/>
            <person name="Qi X."/>
            <person name="Gang D.R."/>
            <person name="Wen J."/>
            <person name="Li J."/>
        </authorList>
    </citation>
    <scope>NUCLEOTIDE SEQUENCE</scope>
    <source>
        <strain evidence="4">Dzin_1.0</strain>
    </source>
</reference>
<name>A0A9D5BZ59_9LILI</name>
<evidence type="ECO:0000313" key="4">
    <source>
        <dbReference type="EMBL" id="KAJ0963132.1"/>
    </source>
</evidence>
<dbReference type="PROSITE" id="PS00136">
    <property type="entry name" value="SUBTILASE_ASP"/>
    <property type="match status" value="1"/>
</dbReference>
<gene>
    <name evidence="4" type="ORF">J5N97_028254</name>
</gene>
<dbReference type="GO" id="GO:0006508">
    <property type="term" value="P:proteolysis"/>
    <property type="evidence" value="ECO:0007669"/>
    <property type="project" value="InterPro"/>
</dbReference>
<dbReference type="GO" id="GO:0004252">
    <property type="term" value="F:serine-type endopeptidase activity"/>
    <property type="evidence" value="ECO:0007669"/>
    <property type="project" value="InterPro"/>
</dbReference>
<reference evidence="4" key="1">
    <citation type="submission" date="2021-03" db="EMBL/GenBank/DDBJ databases">
        <authorList>
            <person name="Li Z."/>
            <person name="Yang C."/>
        </authorList>
    </citation>
    <scope>NUCLEOTIDE SEQUENCE</scope>
    <source>
        <strain evidence="4">Dzin_1.0</strain>
        <tissue evidence="4">Leaf</tissue>
    </source>
</reference>
<dbReference type="InterPro" id="IPR023827">
    <property type="entry name" value="Peptidase_S8_Asp-AS"/>
</dbReference>
<evidence type="ECO:0000313" key="5">
    <source>
        <dbReference type="Proteomes" id="UP001085076"/>
    </source>
</evidence>
<keyword evidence="2" id="KW-0732">Signal</keyword>
<dbReference type="InterPro" id="IPR045051">
    <property type="entry name" value="SBT"/>
</dbReference>
<organism evidence="4 5">
    <name type="scientific">Dioscorea zingiberensis</name>
    <dbReference type="NCBI Taxonomy" id="325984"/>
    <lineage>
        <taxon>Eukaryota</taxon>
        <taxon>Viridiplantae</taxon>
        <taxon>Streptophyta</taxon>
        <taxon>Embryophyta</taxon>
        <taxon>Tracheophyta</taxon>
        <taxon>Spermatophyta</taxon>
        <taxon>Magnoliopsida</taxon>
        <taxon>Liliopsida</taxon>
        <taxon>Dioscoreales</taxon>
        <taxon>Dioscoreaceae</taxon>
        <taxon>Dioscorea</taxon>
    </lineage>
</organism>
<keyword evidence="5" id="KW-1185">Reference proteome</keyword>
<evidence type="ECO:0000256" key="1">
    <source>
        <dbReference type="ARBA" id="ARBA00011073"/>
    </source>
</evidence>
<dbReference type="Gene3D" id="3.40.50.200">
    <property type="entry name" value="Peptidase S8/S53 domain"/>
    <property type="match status" value="1"/>
</dbReference>
<dbReference type="AlphaFoldDB" id="A0A9D5BZ59"/>
<accession>A0A9D5BZ59</accession>
<dbReference type="PANTHER" id="PTHR10795">
    <property type="entry name" value="PROPROTEIN CONVERTASE SUBTILISIN/KEXIN"/>
    <property type="match status" value="1"/>
</dbReference>
<dbReference type="Proteomes" id="UP001085076">
    <property type="component" value="Miscellaneous, Linkage group lg09"/>
</dbReference>
<comment type="similarity">
    <text evidence="1">Belongs to the peptidase S8 family.</text>
</comment>
<evidence type="ECO:0000256" key="3">
    <source>
        <dbReference type="ARBA" id="ARBA00022801"/>
    </source>
</evidence>
<dbReference type="SUPFAM" id="SSF52743">
    <property type="entry name" value="Subtilisin-like"/>
    <property type="match status" value="1"/>
</dbReference>
<comment type="caution">
    <text evidence="4">The sequence shown here is derived from an EMBL/GenBank/DDBJ whole genome shotgun (WGS) entry which is preliminary data.</text>
</comment>
<evidence type="ECO:0000256" key="2">
    <source>
        <dbReference type="ARBA" id="ARBA00022729"/>
    </source>
</evidence>
<dbReference type="EMBL" id="JAGGNH010000009">
    <property type="protein sequence ID" value="KAJ0963132.1"/>
    <property type="molecule type" value="Genomic_DNA"/>
</dbReference>
<dbReference type="InterPro" id="IPR036852">
    <property type="entry name" value="Peptidase_S8/S53_dom_sf"/>
</dbReference>